<feature type="compositionally biased region" description="Gly residues" evidence="1">
    <location>
        <begin position="192"/>
        <end position="201"/>
    </location>
</feature>
<evidence type="ECO:0008006" key="4">
    <source>
        <dbReference type="Google" id="ProtNLM"/>
    </source>
</evidence>
<reference evidence="2 3" key="1">
    <citation type="submission" date="2023-08" db="EMBL/GenBank/DDBJ databases">
        <authorList>
            <person name="Palmer J.M."/>
        </authorList>
    </citation>
    <scope>NUCLEOTIDE SEQUENCE [LARGE SCALE GENOMIC DNA]</scope>
    <source>
        <strain evidence="2 3">TWF481</strain>
    </source>
</reference>
<evidence type="ECO:0000313" key="2">
    <source>
        <dbReference type="EMBL" id="KAK6495786.1"/>
    </source>
</evidence>
<accession>A0AAV9VTT8</accession>
<sequence>MSVQARAEAWINHFAAYLAGVAADWAEEDPIVSGALDSNAKSAADVTQSKSRFKARFPDRRKELEEDQVKKLRQMSQNADETIESFHLRVESQLLMAGGQDQSTATGAAPLTRAEKSLLTAAVKSFVNGLRDDRLSEALLTHSEFSSLASAKAAALTKKDNLRLLDEKRAKKGSSATEEALRQPGPHDGASDAGGPGWVFR</sequence>
<gene>
    <name evidence="2" type="ORF">TWF481_002832</name>
</gene>
<organism evidence="2 3">
    <name type="scientific">Arthrobotrys musiformis</name>
    <dbReference type="NCBI Taxonomy" id="47236"/>
    <lineage>
        <taxon>Eukaryota</taxon>
        <taxon>Fungi</taxon>
        <taxon>Dikarya</taxon>
        <taxon>Ascomycota</taxon>
        <taxon>Pezizomycotina</taxon>
        <taxon>Orbiliomycetes</taxon>
        <taxon>Orbiliales</taxon>
        <taxon>Orbiliaceae</taxon>
        <taxon>Arthrobotrys</taxon>
    </lineage>
</organism>
<keyword evidence="3" id="KW-1185">Reference proteome</keyword>
<protein>
    <recommendedName>
        <fullName evidence="4">Retrotransposon gag domain-containing protein</fullName>
    </recommendedName>
</protein>
<dbReference type="AlphaFoldDB" id="A0AAV9VTT8"/>
<comment type="caution">
    <text evidence="2">The sequence shown here is derived from an EMBL/GenBank/DDBJ whole genome shotgun (WGS) entry which is preliminary data.</text>
</comment>
<name>A0AAV9VTT8_9PEZI</name>
<proteinExistence type="predicted"/>
<feature type="region of interest" description="Disordered" evidence="1">
    <location>
        <begin position="166"/>
        <end position="201"/>
    </location>
</feature>
<evidence type="ECO:0000313" key="3">
    <source>
        <dbReference type="Proteomes" id="UP001370758"/>
    </source>
</evidence>
<dbReference type="Proteomes" id="UP001370758">
    <property type="component" value="Unassembled WGS sequence"/>
</dbReference>
<evidence type="ECO:0000256" key="1">
    <source>
        <dbReference type="SAM" id="MobiDB-lite"/>
    </source>
</evidence>
<dbReference type="EMBL" id="JAVHJL010000012">
    <property type="protein sequence ID" value="KAK6495786.1"/>
    <property type="molecule type" value="Genomic_DNA"/>
</dbReference>